<evidence type="ECO:0000313" key="4">
    <source>
        <dbReference type="Proteomes" id="UP001500393"/>
    </source>
</evidence>
<dbReference type="SUPFAM" id="SSF109604">
    <property type="entry name" value="HD-domain/PDEase-like"/>
    <property type="match status" value="1"/>
</dbReference>
<name>A0ABP4PDW0_9ACTN</name>
<dbReference type="SUPFAM" id="SSF46894">
    <property type="entry name" value="C-terminal effector domain of the bipartite response regulators"/>
    <property type="match status" value="1"/>
</dbReference>
<feature type="domain" description="HTH luxR-type" evidence="1">
    <location>
        <begin position="449"/>
        <end position="514"/>
    </location>
</feature>
<dbReference type="PRINTS" id="PR00038">
    <property type="entry name" value="HTHLUXR"/>
</dbReference>
<dbReference type="InterPro" id="IPR003607">
    <property type="entry name" value="HD/PDEase_dom"/>
</dbReference>
<feature type="domain" description="HD-GYP" evidence="2">
    <location>
        <begin position="259"/>
        <end position="455"/>
    </location>
</feature>
<dbReference type="SMART" id="SM00421">
    <property type="entry name" value="HTH_LUXR"/>
    <property type="match status" value="1"/>
</dbReference>
<dbReference type="RefSeq" id="WP_344215171.1">
    <property type="nucleotide sequence ID" value="NZ_BAAAOS010000020.1"/>
</dbReference>
<dbReference type="PANTHER" id="PTHR45228:SF5">
    <property type="entry name" value="CYCLIC DI-GMP PHOSPHODIESTERASE VC_1348-RELATED"/>
    <property type="match status" value="1"/>
</dbReference>
<dbReference type="InterPro" id="IPR037522">
    <property type="entry name" value="HD_GYP_dom"/>
</dbReference>
<dbReference type="EMBL" id="BAAAOS010000020">
    <property type="protein sequence ID" value="GAA1578816.1"/>
    <property type="molecule type" value="Genomic_DNA"/>
</dbReference>
<dbReference type="Pfam" id="PF00196">
    <property type="entry name" value="GerE"/>
    <property type="match status" value="1"/>
</dbReference>
<sequence length="530" mass="56544">MSAEANKGSEQVRSAELVAALCLATDLGMGFPFEHGLHTTLIAMRLGDRLGIDRSTALQTYYACLLSHAGCTTDAHVTAEIFRDSLTARFNPVMYGPRRRMLSGLLRSLPEPGRAAPVRALQVARRLPRVAREVPPQIAAACEVAAMLAGRVGLPPSVAGLLAFITDRWDGRGLLRRAKGEQIPLPMRIVHVATDAALQRVLVGADAAVRVVRERAGGAFDPEVAACLADNADEILPFDEPESWEETLAREPGRQRMLTGEGIDRALAAMGSFADLISPNLAGHSAGVAELAEAAAQRCGIGLEGTTTVRRAALVHDLGRVAIGAQIWEKPGPLSADEWEQVRLHPYHTERILSRSSFLSALGAVAGAHHERLDGVGYHRAVSGADLTMPARVVAAADAYHAMTEPRGHRPAMRSADAAAALAREARAGRLDGDAVTAVVEAAGQRAPRLQRPAGLTEREAEVIAMLARGLQTKQVARALGISIKTADRHVQNAYRKVGVSSRAAATLFAMEHGLVAWGELPMVRRPTRS</sequence>
<dbReference type="PANTHER" id="PTHR45228">
    <property type="entry name" value="CYCLIC DI-GMP PHOSPHODIESTERASE TM_0186-RELATED"/>
    <property type="match status" value="1"/>
</dbReference>
<dbReference type="InterPro" id="IPR052020">
    <property type="entry name" value="Cyclic_di-GMP/3'3'-cGAMP_PDE"/>
</dbReference>
<dbReference type="CDD" id="cd00077">
    <property type="entry name" value="HDc"/>
    <property type="match status" value="1"/>
</dbReference>
<organism evidence="3 4">
    <name type="scientific">Kribbella sancticallisti</name>
    <dbReference type="NCBI Taxonomy" id="460087"/>
    <lineage>
        <taxon>Bacteria</taxon>
        <taxon>Bacillati</taxon>
        <taxon>Actinomycetota</taxon>
        <taxon>Actinomycetes</taxon>
        <taxon>Propionibacteriales</taxon>
        <taxon>Kribbellaceae</taxon>
        <taxon>Kribbella</taxon>
    </lineage>
</organism>
<dbReference type="SMART" id="SM00471">
    <property type="entry name" value="HDc"/>
    <property type="match status" value="1"/>
</dbReference>
<dbReference type="Gene3D" id="1.10.10.10">
    <property type="entry name" value="Winged helix-like DNA-binding domain superfamily/Winged helix DNA-binding domain"/>
    <property type="match status" value="1"/>
</dbReference>
<dbReference type="CDD" id="cd06170">
    <property type="entry name" value="LuxR_C_like"/>
    <property type="match status" value="1"/>
</dbReference>
<accession>A0ABP4PDW0</accession>
<evidence type="ECO:0008006" key="5">
    <source>
        <dbReference type="Google" id="ProtNLM"/>
    </source>
</evidence>
<dbReference type="Pfam" id="PF13487">
    <property type="entry name" value="HD_5"/>
    <property type="match status" value="1"/>
</dbReference>
<keyword evidence="4" id="KW-1185">Reference proteome</keyword>
<protein>
    <recommendedName>
        <fullName evidence="5">HD domain-containing protein</fullName>
    </recommendedName>
</protein>
<evidence type="ECO:0000259" key="1">
    <source>
        <dbReference type="PROSITE" id="PS50043"/>
    </source>
</evidence>
<dbReference type="Gene3D" id="1.10.3210.10">
    <property type="entry name" value="Hypothetical protein af1432"/>
    <property type="match status" value="2"/>
</dbReference>
<dbReference type="PROSITE" id="PS51832">
    <property type="entry name" value="HD_GYP"/>
    <property type="match status" value="1"/>
</dbReference>
<dbReference type="PROSITE" id="PS50043">
    <property type="entry name" value="HTH_LUXR_2"/>
    <property type="match status" value="1"/>
</dbReference>
<evidence type="ECO:0000259" key="2">
    <source>
        <dbReference type="PROSITE" id="PS51832"/>
    </source>
</evidence>
<evidence type="ECO:0000313" key="3">
    <source>
        <dbReference type="EMBL" id="GAA1578816.1"/>
    </source>
</evidence>
<reference evidence="4" key="1">
    <citation type="journal article" date="2019" name="Int. J. Syst. Evol. Microbiol.">
        <title>The Global Catalogue of Microorganisms (GCM) 10K type strain sequencing project: providing services to taxonomists for standard genome sequencing and annotation.</title>
        <authorList>
            <consortium name="The Broad Institute Genomics Platform"/>
            <consortium name="The Broad Institute Genome Sequencing Center for Infectious Disease"/>
            <person name="Wu L."/>
            <person name="Ma J."/>
        </authorList>
    </citation>
    <scope>NUCLEOTIDE SEQUENCE [LARGE SCALE GENOMIC DNA]</scope>
    <source>
        <strain evidence="4">JCM 14969</strain>
    </source>
</reference>
<comment type="caution">
    <text evidence="3">The sequence shown here is derived from an EMBL/GenBank/DDBJ whole genome shotgun (WGS) entry which is preliminary data.</text>
</comment>
<gene>
    <name evidence="3" type="ORF">GCM10009789_35590</name>
</gene>
<dbReference type="Proteomes" id="UP001500393">
    <property type="component" value="Unassembled WGS sequence"/>
</dbReference>
<dbReference type="InterPro" id="IPR036388">
    <property type="entry name" value="WH-like_DNA-bd_sf"/>
</dbReference>
<proteinExistence type="predicted"/>
<dbReference type="InterPro" id="IPR000792">
    <property type="entry name" value="Tscrpt_reg_LuxR_C"/>
</dbReference>
<dbReference type="InterPro" id="IPR016032">
    <property type="entry name" value="Sig_transdc_resp-reg_C-effctor"/>
</dbReference>